<comment type="subcellular location">
    <subcellularLocation>
        <location evidence="1">Membrane</location>
        <topology evidence="1">Multi-pass membrane protein</topology>
    </subcellularLocation>
</comment>
<dbReference type="OrthoDB" id="5242303at2"/>
<evidence type="ECO:0000256" key="8">
    <source>
        <dbReference type="SAM" id="Phobius"/>
    </source>
</evidence>
<keyword evidence="5 8" id="KW-1133">Transmembrane helix</keyword>
<feature type="transmembrane region" description="Helical" evidence="8">
    <location>
        <begin position="271"/>
        <end position="299"/>
    </location>
</feature>
<accession>S2WM30</accession>
<feature type="transmembrane region" description="Helical" evidence="8">
    <location>
        <begin position="417"/>
        <end position="439"/>
    </location>
</feature>
<keyword evidence="4 8" id="KW-0812">Transmembrane</keyword>
<feature type="transmembrane region" description="Helical" evidence="8">
    <location>
        <begin position="187"/>
        <end position="208"/>
    </location>
</feature>
<feature type="transmembrane region" description="Helical" evidence="8">
    <location>
        <begin position="63"/>
        <end position="83"/>
    </location>
</feature>
<keyword evidence="10" id="KW-1185">Reference proteome</keyword>
<evidence type="ECO:0000313" key="9">
    <source>
        <dbReference type="EMBL" id="EPD33717.1"/>
    </source>
</evidence>
<dbReference type="NCBIfam" id="NF038066">
    <property type="entry name" value="MptB"/>
    <property type="match status" value="1"/>
</dbReference>
<comment type="caution">
    <text evidence="9">The sequence shown here is derived from an EMBL/GenBank/DDBJ whole genome shotgun (WGS) entry which is preliminary data.</text>
</comment>
<dbReference type="STRING" id="883161.HMPREF9306_00475"/>
<dbReference type="RefSeq" id="WP_016455325.1">
    <property type="nucleotide sequence ID" value="NZ_KE150269.1"/>
</dbReference>
<organism evidence="9 10">
    <name type="scientific">Propionimicrobium lymphophilum ACS-093-V-SCH5</name>
    <dbReference type="NCBI Taxonomy" id="883161"/>
    <lineage>
        <taxon>Bacteria</taxon>
        <taxon>Bacillati</taxon>
        <taxon>Actinomycetota</taxon>
        <taxon>Actinomycetes</taxon>
        <taxon>Propionibacteriales</taxon>
        <taxon>Propionibacteriaceae</taxon>
        <taxon>Propionimicrobium</taxon>
    </lineage>
</organism>
<name>S2WM30_9ACTN</name>
<dbReference type="Proteomes" id="UP000014417">
    <property type="component" value="Unassembled WGS sequence"/>
</dbReference>
<dbReference type="GO" id="GO:0016757">
    <property type="term" value="F:glycosyltransferase activity"/>
    <property type="evidence" value="ECO:0007669"/>
    <property type="project" value="UniProtKB-KW"/>
</dbReference>
<proteinExistence type="inferred from homology"/>
<dbReference type="InterPro" id="IPR049829">
    <property type="entry name" value="MptA/B-like"/>
</dbReference>
<gene>
    <name evidence="9" type="ORF">HMPREF9306_00475</name>
</gene>
<evidence type="ECO:0000256" key="5">
    <source>
        <dbReference type="ARBA" id="ARBA00022989"/>
    </source>
</evidence>
<protein>
    <recommendedName>
        <fullName evidence="11">Carotene biosynthesis associated membrane protein</fullName>
    </recommendedName>
</protein>
<keyword evidence="3" id="KW-0808">Transferase</keyword>
<dbReference type="GO" id="GO:0016020">
    <property type="term" value="C:membrane"/>
    <property type="evidence" value="ECO:0007669"/>
    <property type="project" value="UniProtKB-SubCell"/>
</dbReference>
<reference evidence="9 10" key="1">
    <citation type="submission" date="2013-04" db="EMBL/GenBank/DDBJ databases">
        <title>The Genome Sequence of Propionimicrobium lymphophilum ACS-093-V-SCH5.</title>
        <authorList>
            <consortium name="The Broad Institute Genomics Platform"/>
            <person name="Earl A."/>
            <person name="Ward D."/>
            <person name="Feldgarden M."/>
            <person name="Gevers D."/>
            <person name="Saerens B."/>
            <person name="Vaneechoutte M."/>
            <person name="Walker B."/>
            <person name="Young S."/>
            <person name="Zeng Q."/>
            <person name="Gargeya S."/>
            <person name="Fitzgerald M."/>
            <person name="Haas B."/>
            <person name="Abouelleil A."/>
            <person name="Allen A.W."/>
            <person name="Alvarado L."/>
            <person name="Arachchi H.M."/>
            <person name="Berlin A.M."/>
            <person name="Chapman S.B."/>
            <person name="Gainer-Dewar J."/>
            <person name="Goldberg J."/>
            <person name="Griggs A."/>
            <person name="Gujja S."/>
            <person name="Hansen M."/>
            <person name="Howarth C."/>
            <person name="Imamovic A."/>
            <person name="Ireland A."/>
            <person name="Larimer J."/>
            <person name="McCowan C."/>
            <person name="Murphy C."/>
            <person name="Pearson M."/>
            <person name="Poon T.W."/>
            <person name="Priest M."/>
            <person name="Roberts A."/>
            <person name="Saif S."/>
            <person name="Shea T."/>
            <person name="Sisk P."/>
            <person name="Sykes S."/>
            <person name="Wortman J."/>
            <person name="Nusbaum C."/>
            <person name="Birren B."/>
        </authorList>
    </citation>
    <scope>NUCLEOTIDE SEQUENCE [LARGE SCALE GENOMIC DNA]</scope>
    <source>
        <strain evidence="9 10">ACS-093-V-SCH5</strain>
    </source>
</reference>
<feature type="transmembrane region" description="Helical" evidence="8">
    <location>
        <begin position="311"/>
        <end position="332"/>
    </location>
</feature>
<evidence type="ECO:0000313" key="10">
    <source>
        <dbReference type="Proteomes" id="UP000014417"/>
    </source>
</evidence>
<keyword evidence="2" id="KW-0328">Glycosyltransferase</keyword>
<evidence type="ECO:0000256" key="1">
    <source>
        <dbReference type="ARBA" id="ARBA00004141"/>
    </source>
</evidence>
<feature type="transmembrane region" description="Helical" evidence="8">
    <location>
        <begin position="103"/>
        <end position="120"/>
    </location>
</feature>
<evidence type="ECO:0000256" key="4">
    <source>
        <dbReference type="ARBA" id="ARBA00022692"/>
    </source>
</evidence>
<dbReference type="HOGENOM" id="CLU_023913_1_0_11"/>
<dbReference type="AlphaFoldDB" id="S2WM30"/>
<dbReference type="EMBL" id="AGZR01000004">
    <property type="protein sequence ID" value="EPD33717.1"/>
    <property type="molecule type" value="Genomic_DNA"/>
</dbReference>
<evidence type="ECO:0000256" key="6">
    <source>
        <dbReference type="ARBA" id="ARBA00023136"/>
    </source>
</evidence>
<feature type="transmembrane region" description="Helical" evidence="8">
    <location>
        <begin position="475"/>
        <end position="492"/>
    </location>
</feature>
<feature type="transmembrane region" description="Helical" evidence="8">
    <location>
        <begin position="384"/>
        <end position="405"/>
    </location>
</feature>
<evidence type="ECO:0000256" key="3">
    <source>
        <dbReference type="ARBA" id="ARBA00022679"/>
    </source>
</evidence>
<feature type="transmembrane region" description="Helical" evidence="8">
    <location>
        <begin position="26"/>
        <end position="43"/>
    </location>
</feature>
<evidence type="ECO:0000256" key="2">
    <source>
        <dbReference type="ARBA" id="ARBA00022676"/>
    </source>
</evidence>
<sequence>MPGIKLRTRVAADIAAAWRARFVKRGFLGTVLIALGSISAAYLPRSTPIWRWLDRLSMTGMPFRILGTLVTMTGLLLLVDAWLRLRPGSKASKEQPYRNIKHWAVLLIWSAPFLLAPPIFSHDAYSYAAQGWQLVNGISPYDAGPAVLPGPFADQVAWVWRNTTAPYGPLSLRIQHLLVLLSGGQPYLAAVLQRIPALIGVAMISAFTPRVSRQVGANPAFAAWFAVLNPLLVIDFVGGAHNDSLMMGLVVLAVWVAGLKSRTFGLLANNMWLLGAAVIGVSAAIKQPAFLVAYALPLISKRWTSWRARHVAVIATRALISLGIAIGVFALISLATRLGFGWLEAVNVPGRVITVAPFTLAGQVVQIFVDMLGIDPTGRAAVHYARSLGIAVAAAIVACLALSVARKKPRAFIAWGYLAAAICAPALRSWYILWGWIALPWAKPSPKAVKIACWFTLVLLCYDGINMAWRNDSTALGIALIGVIWLIARRHLLKNRISTEDGA</sequence>
<feature type="transmembrane region" description="Helical" evidence="8">
    <location>
        <begin position="220"/>
        <end position="240"/>
    </location>
</feature>
<comment type="similarity">
    <text evidence="7">Belongs to the MptA/B family.</text>
</comment>
<evidence type="ECO:0000256" key="7">
    <source>
        <dbReference type="ARBA" id="ARBA00043987"/>
    </source>
</evidence>
<feature type="transmembrane region" description="Helical" evidence="8">
    <location>
        <begin position="352"/>
        <end position="372"/>
    </location>
</feature>
<evidence type="ECO:0008006" key="11">
    <source>
        <dbReference type="Google" id="ProtNLM"/>
    </source>
</evidence>
<dbReference type="Pfam" id="PF26314">
    <property type="entry name" value="MptA_B_family"/>
    <property type="match status" value="1"/>
</dbReference>
<keyword evidence="6 8" id="KW-0472">Membrane</keyword>